<evidence type="ECO:0000313" key="2">
    <source>
        <dbReference type="Proteomes" id="UP000711614"/>
    </source>
</evidence>
<organism evidence="1 2">
    <name type="scientific">Arthrobacter stackebrandtii</name>
    <dbReference type="NCBI Taxonomy" id="272161"/>
    <lineage>
        <taxon>Bacteria</taxon>
        <taxon>Bacillati</taxon>
        <taxon>Actinomycetota</taxon>
        <taxon>Actinomycetes</taxon>
        <taxon>Micrococcales</taxon>
        <taxon>Micrococcaceae</taxon>
        <taxon>Arthrobacter</taxon>
    </lineage>
</organism>
<name>A0ABS4YRR0_9MICC</name>
<protein>
    <submittedName>
        <fullName evidence="1">Transcriptional regulator of acetoin/glycerol metabolism</fullName>
    </submittedName>
</protein>
<comment type="caution">
    <text evidence="1">The sequence shown here is derived from an EMBL/GenBank/DDBJ whole genome shotgun (WGS) entry which is preliminary data.</text>
</comment>
<gene>
    <name evidence="1" type="ORF">JOF48_000270</name>
</gene>
<dbReference type="InterPro" id="IPR029016">
    <property type="entry name" value="GAF-like_dom_sf"/>
</dbReference>
<evidence type="ECO:0000313" key="1">
    <source>
        <dbReference type="EMBL" id="MBP2411471.1"/>
    </source>
</evidence>
<reference evidence="1 2" key="1">
    <citation type="submission" date="2021-03" db="EMBL/GenBank/DDBJ databases">
        <title>Sequencing the genomes of 1000 actinobacteria strains.</title>
        <authorList>
            <person name="Klenk H.-P."/>
        </authorList>
    </citation>
    <scope>NUCLEOTIDE SEQUENCE [LARGE SCALE GENOMIC DNA]</scope>
    <source>
        <strain evidence="1 2">DSM 16005</strain>
    </source>
</reference>
<accession>A0ABS4YRR0</accession>
<dbReference type="Gene3D" id="3.30.450.40">
    <property type="match status" value="1"/>
</dbReference>
<keyword evidence="2" id="KW-1185">Reference proteome</keyword>
<dbReference type="Proteomes" id="UP000711614">
    <property type="component" value="Unassembled WGS sequence"/>
</dbReference>
<proteinExistence type="predicted"/>
<dbReference type="EMBL" id="JAGIOI010000001">
    <property type="protein sequence ID" value="MBP2411471.1"/>
    <property type="molecule type" value="Genomic_DNA"/>
</dbReference>
<sequence length="175" mass="18227">MTTTTESARAWLRDCAAPVFAPASHIHHAGLFLALPALENTGLLVAVGDEHGRLLWVEGDSAARRHGEGINFARGADWSETAVGTSAPGTALVLGKSVQIMGEEHFNPAIHSWSCTAVPLHDPDSGSILGIVDITGGPEAVGANTLSLVQASVAAAQAQLRIQRLELRSEQASVP</sequence>
<dbReference type="RefSeq" id="WP_342591118.1">
    <property type="nucleotide sequence ID" value="NZ_JAGIOI010000001.1"/>
</dbReference>